<evidence type="ECO:0000256" key="9">
    <source>
        <dbReference type="PROSITE-ProRule" id="PRU00277"/>
    </source>
</evidence>
<keyword evidence="4" id="KW-0963">Cytoplasm</keyword>
<evidence type="ECO:0000256" key="8">
    <source>
        <dbReference type="ARBA" id="ARBA00037071"/>
    </source>
</evidence>
<evidence type="ECO:0000259" key="11">
    <source>
        <dbReference type="PROSITE" id="PS50059"/>
    </source>
</evidence>
<dbReference type="PANTHER" id="PTHR47861">
    <property type="entry name" value="FKBP-TYPE PEPTIDYL-PROLYL CIS-TRANS ISOMERASE SLYD"/>
    <property type="match status" value="1"/>
</dbReference>
<gene>
    <name evidence="12" type="ORF">NIES593_07615</name>
</gene>
<accession>A0A1U7HLQ0</accession>
<protein>
    <recommendedName>
        <fullName evidence="10">Peptidyl-prolyl cis-trans isomerase</fullName>
        <ecNumber evidence="10">5.2.1.8</ecNumber>
    </recommendedName>
</protein>
<evidence type="ECO:0000256" key="5">
    <source>
        <dbReference type="ARBA" id="ARBA00023110"/>
    </source>
</evidence>
<comment type="caution">
    <text evidence="12">The sequence shown here is derived from an EMBL/GenBank/DDBJ whole genome shotgun (WGS) entry which is preliminary data.</text>
</comment>
<dbReference type="Gene3D" id="3.10.50.40">
    <property type="match status" value="1"/>
</dbReference>
<keyword evidence="13" id="KW-1185">Reference proteome</keyword>
<evidence type="ECO:0000256" key="4">
    <source>
        <dbReference type="ARBA" id="ARBA00022490"/>
    </source>
</evidence>
<comment type="catalytic activity">
    <reaction evidence="1 9 10">
        <text>[protein]-peptidylproline (omega=180) = [protein]-peptidylproline (omega=0)</text>
        <dbReference type="Rhea" id="RHEA:16237"/>
        <dbReference type="Rhea" id="RHEA-COMP:10747"/>
        <dbReference type="Rhea" id="RHEA-COMP:10748"/>
        <dbReference type="ChEBI" id="CHEBI:83833"/>
        <dbReference type="ChEBI" id="CHEBI:83834"/>
        <dbReference type="EC" id="5.2.1.8"/>
    </reaction>
</comment>
<organism evidence="12 13">
    <name type="scientific">Hydrococcus rivularis NIES-593</name>
    <dbReference type="NCBI Taxonomy" id="1921803"/>
    <lineage>
        <taxon>Bacteria</taxon>
        <taxon>Bacillati</taxon>
        <taxon>Cyanobacteriota</taxon>
        <taxon>Cyanophyceae</taxon>
        <taxon>Pleurocapsales</taxon>
        <taxon>Hydrococcaceae</taxon>
        <taxon>Hydrococcus</taxon>
    </lineage>
</organism>
<dbReference type="PANTHER" id="PTHR47861:SF3">
    <property type="entry name" value="FKBP-TYPE PEPTIDYL-PROLYL CIS-TRANS ISOMERASE SLYD"/>
    <property type="match status" value="1"/>
</dbReference>
<dbReference type="OrthoDB" id="280278at2"/>
<reference evidence="12 13" key="1">
    <citation type="submission" date="2016-11" db="EMBL/GenBank/DDBJ databases">
        <title>Draft Genome Sequences of Nine Cyanobacterial Strains from Diverse Habitats.</title>
        <authorList>
            <person name="Zhu T."/>
            <person name="Hou S."/>
            <person name="Lu X."/>
            <person name="Hess W.R."/>
        </authorList>
    </citation>
    <scope>NUCLEOTIDE SEQUENCE [LARGE SCALE GENOMIC DNA]</scope>
    <source>
        <strain evidence="12 13">NIES-593</strain>
    </source>
</reference>
<proteinExistence type="inferred from homology"/>
<comment type="subcellular location">
    <subcellularLocation>
        <location evidence="2">Cytoplasm</location>
    </subcellularLocation>
</comment>
<dbReference type="EMBL" id="MRCB01000006">
    <property type="protein sequence ID" value="OKH24530.1"/>
    <property type="molecule type" value="Genomic_DNA"/>
</dbReference>
<evidence type="ECO:0000256" key="1">
    <source>
        <dbReference type="ARBA" id="ARBA00000971"/>
    </source>
</evidence>
<evidence type="ECO:0000256" key="6">
    <source>
        <dbReference type="ARBA" id="ARBA00023186"/>
    </source>
</evidence>
<evidence type="ECO:0000313" key="12">
    <source>
        <dbReference type="EMBL" id="OKH24530.1"/>
    </source>
</evidence>
<dbReference type="RefSeq" id="WP_073599010.1">
    <property type="nucleotide sequence ID" value="NZ_MRCB01000006.1"/>
</dbReference>
<comment type="function">
    <text evidence="8">Also involved in hydrogenase metallocenter assembly, probably by participating in the nickel insertion step. This function in hydrogenase biosynthesis requires chaperone activity and the presence of the metal-binding domain, but not PPIase activity.</text>
</comment>
<dbReference type="GO" id="GO:0042026">
    <property type="term" value="P:protein refolding"/>
    <property type="evidence" value="ECO:0007669"/>
    <property type="project" value="UniProtKB-ARBA"/>
</dbReference>
<sequence length="142" mass="15316">MAQAQPGDTVKVHYTGKLEDGTIFDSSADRDPLQFSIGEGRVIPGFEQAAIGMSPGDSKTVTIPAEQAYGSHRPELVMVVERQRMPADLSVEVGQQLEIRQSNGQVIPVIVTDVSESKVTLDANHPLAGQDLTFEIELVEVS</sequence>
<dbReference type="STRING" id="1921803.NIES593_07615"/>
<dbReference type="GO" id="GO:0005737">
    <property type="term" value="C:cytoplasm"/>
    <property type="evidence" value="ECO:0007669"/>
    <property type="project" value="UniProtKB-SubCell"/>
</dbReference>
<dbReference type="GO" id="GO:0003755">
    <property type="term" value="F:peptidyl-prolyl cis-trans isomerase activity"/>
    <property type="evidence" value="ECO:0007669"/>
    <property type="project" value="UniProtKB-UniRule"/>
</dbReference>
<keyword evidence="6" id="KW-0143">Chaperone</keyword>
<dbReference type="InterPro" id="IPR001179">
    <property type="entry name" value="PPIase_FKBP_dom"/>
</dbReference>
<evidence type="ECO:0000256" key="3">
    <source>
        <dbReference type="ARBA" id="ARBA00006577"/>
    </source>
</evidence>
<dbReference type="Pfam" id="PF00254">
    <property type="entry name" value="FKBP_C"/>
    <property type="match status" value="1"/>
</dbReference>
<evidence type="ECO:0000256" key="10">
    <source>
        <dbReference type="RuleBase" id="RU003915"/>
    </source>
</evidence>
<evidence type="ECO:0000313" key="13">
    <source>
        <dbReference type="Proteomes" id="UP000186868"/>
    </source>
</evidence>
<dbReference type="Proteomes" id="UP000186868">
    <property type="component" value="Unassembled WGS sequence"/>
</dbReference>
<dbReference type="EC" id="5.2.1.8" evidence="10"/>
<dbReference type="SUPFAM" id="SSF54534">
    <property type="entry name" value="FKBP-like"/>
    <property type="match status" value="1"/>
</dbReference>
<evidence type="ECO:0000256" key="7">
    <source>
        <dbReference type="ARBA" id="ARBA00023235"/>
    </source>
</evidence>
<comment type="similarity">
    <text evidence="3 10">Belongs to the FKBP-type PPIase family.</text>
</comment>
<dbReference type="AlphaFoldDB" id="A0A1U7HLQ0"/>
<dbReference type="PROSITE" id="PS50059">
    <property type="entry name" value="FKBP_PPIASE"/>
    <property type="match status" value="1"/>
</dbReference>
<name>A0A1U7HLQ0_9CYAN</name>
<keyword evidence="7 9" id="KW-0413">Isomerase</keyword>
<evidence type="ECO:0000256" key="2">
    <source>
        <dbReference type="ARBA" id="ARBA00004496"/>
    </source>
</evidence>
<feature type="domain" description="PPIase FKBP-type" evidence="11">
    <location>
        <begin position="7"/>
        <end position="91"/>
    </location>
</feature>
<dbReference type="InterPro" id="IPR046357">
    <property type="entry name" value="PPIase_dom_sf"/>
</dbReference>
<keyword evidence="5 9" id="KW-0697">Rotamase</keyword>